<name>A0A9E4ZEB9_9EURY</name>
<reference evidence="2" key="2">
    <citation type="submission" date="2021-04" db="EMBL/GenBank/DDBJ databases">
        <authorList>
            <person name="Dong X."/>
        </authorList>
    </citation>
    <scope>NUCLEOTIDE SEQUENCE</scope>
    <source>
        <strain evidence="2">LLY</strain>
    </source>
</reference>
<gene>
    <name evidence="2" type="ORF">KDK67_00975</name>
</gene>
<keyword evidence="1" id="KW-0812">Transmembrane</keyword>
<dbReference type="EMBL" id="JAGSOI010000002">
    <property type="protein sequence ID" value="MCM1985598.1"/>
    <property type="molecule type" value="Genomic_DNA"/>
</dbReference>
<organism evidence="2 3">
    <name type="scientific">Methanococcoides seepicolus</name>
    <dbReference type="NCBI Taxonomy" id="2828780"/>
    <lineage>
        <taxon>Archaea</taxon>
        <taxon>Methanobacteriati</taxon>
        <taxon>Methanobacteriota</taxon>
        <taxon>Stenosarchaea group</taxon>
        <taxon>Methanomicrobia</taxon>
        <taxon>Methanosarcinales</taxon>
        <taxon>Methanosarcinaceae</taxon>
        <taxon>Methanococcoides</taxon>
    </lineage>
</organism>
<evidence type="ECO:0000256" key="1">
    <source>
        <dbReference type="SAM" id="Phobius"/>
    </source>
</evidence>
<keyword evidence="1" id="KW-0472">Membrane</keyword>
<feature type="transmembrane region" description="Helical" evidence="1">
    <location>
        <begin position="64"/>
        <end position="83"/>
    </location>
</feature>
<feature type="transmembrane region" description="Helical" evidence="1">
    <location>
        <begin position="12"/>
        <end position="34"/>
    </location>
</feature>
<dbReference type="Proteomes" id="UP001056766">
    <property type="component" value="Unassembled WGS sequence"/>
</dbReference>
<evidence type="ECO:0000313" key="3">
    <source>
        <dbReference type="Proteomes" id="UP001056766"/>
    </source>
</evidence>
<keyword evidence="3" id="KW-1185">Reference proteome</keyword>
<dbReference type="RefSeq" id="WP_250866978.1">
    <property type="nucleotide sequence ID" value="NZ_JAGSOI010000002.1"/>
</dbReference>
<protein>
    <submittedName>
        <fullName evidence="2">Sulfite exporter TauE/SafE family protein</fullName>
    </submittedName>
</protein>
<evidence type="ECO:0000313" key="2">
    <source>
        <dbReference type="EMBL" id="MCM1985598.1"/>
    </source>
</evidence>
<accession>A0A9E4ZEB9</accession>
<proteinExistence type="predicted"/>
<dbReference type="AlphaFoldDB" id="A0A9E4ZEB9"/>
<comment type="caution">
    <text evidence="2">The sequence shown here is derived from an EMBL/GenBank/DDBJ whole genome shotgun (WGS) entry which is preliminary data.</text>
</comment>
<sequence>MVNYYILKKKETNIFEAIFLIIVGIILAFFYFKYISLETVLSAFFPLFIISLFLPNIHKTNQILLRDGLIVLTFFLAIGFWVFGFSVPYINIVLSDGKMVVIGSIFYAYLTFKNLQNNSSIFKYQRMPNITIKTKKEDASYTFLIVNNSRYPVKNVKVAFHIVYPIPEDRYFVLMKWFLNHQYDFLIRKKPQNSTLKSISFIESNETKKITLDDKLYSLFDITKALTGYGVYEYSNLPTDCKRFDIITDLRYSSQDNLEIENPIFKKFEFEMDSKGIKLIHDSDDPRTIF</sequence>
<reference evidence="2" key="1">
    <citation type="journal article" date="2021" name="mSystems">
        <title>Bacteria and Archaea Synergistically Convert Glycine Betaine to Biogenic Methane in the Formosa Cold Seep of the South China Sea.</title>
        <authorList>
            <person name="Li L."/>
            <person name="Zhang W."/>
            <person name="Zhang S."/>
            <person name="Song L."/>
            <person name="Sun Q."/>
            <person name="Zhang H."/>
            <person name="Xiang H."/>
            <person name="Dong X."/>
        </authorList>
    </citation>
    <scope>NUCLEOTIDE SEQUENCE</scope>
    <source>
        <strain evidence="2">LLY</strain>
    </source>
</reference>
<keyword evidence="1" id="KW-1133">Transmembrane helix</keyword>
<feature type="transmembrane region" description="Helical" evidence="1">
    <location>
        <begin position="40"/>
        <end position="57"/>
    </location>
</feature>